<dbReference type="InterPro" id="IPR016064">
    <property type="entry name" value="NAD/diacylglycerol_kinase_sf"/>
</dbReference>
<dbReference type="SUPFAM" id="SSF111331">
    <property type="entry name" value="NAD kinase/diacylglycerol kinase-like"/>
    <property type="match status" value="1"/>
</dbReference>
<organism evidence="1">
    <name type="scientific">marine sediment metagenome</name>
    <dbReference type="NCBI Taxonomy" id="412755"/>
    <lineage>
        <taxon>unclassified sequences</taxon>
        <taxon>metagenomes</taxon>
        <taxon>ecological metagenomes</taxon>
    </lineage>
</organism>
<accession>X1M4V7</accession>
<dbReference type="AlphaFoldDB" id="X1M4V7"/>
<reference evidence="1" key="1">
    <citation type="journal article" date="2014" name="Front. Microbiol.">
        <title>High frequency of phylogenetically diverse reductive dehalogenase-homologous genes in deep subseafloor sedimentary metagenomes.</title>
        <authorList>
            <person name="Kawai M."/>
            <person name="Futagami T."/>
            <person name="Toyoda A."/>
            <person name="Takaki Y."/>
            <person name="Nishi S."/>
            <person name="Hori S."/>
            <person name="Arai W."/>
            <person name="Tsubouchi T."/>
            <person name="Morono Y."/>
            <person name="Uchiyama I."/>
            <person name="Ito T."/>
            <person name="Fujiyama A."/>
            <person name="Inagaki F."/>
            <person name="Takami H."/>
        </authorList>
    </citation>
    <scope>NUCLEOTIDE SEQUENCE</scope>
    <source>
        <strain evidence="1">Expedition CK06-06</strain>
    </source>
</reference>
<evidence type="ECO:0008006" key="2">
    <source>
        <dbReference type="Google" id="ProtNLM"/>
    </source>
</evidence>
<evidence type="ECO:0000313" key="1">
    <source>
        <dbReference type="EMBL" id="GAI09710.1"/>
    </source>
</evidence>
<dbReference type="GO" id="GO:0006741">
    <property type="term" value="P:NADP+ biosynthetic process"/>
    <property type="evidence" value="ECO:0007669"/>
    <property type="project" value="TreeGrafter"/>
</dbReference>
<name>X1M4V7_9ZZZZ</name>
<gene>
    <name evidence="1" type="ORF">S06H3_19885</name>
</gene>
<dbReference type="GO" id="GO:0003951">
    <property type="term" value="F:NAD+ kinase activity"/>
    <property type="evidence" value="ECO:0007669"/>
    <property type="project" value="InterPro"/>
</dbReference>
<dbReference type="GO" id="GO:0019674">
    <property type="term" value="P:NAD+ metabolic process"/>
    <property type="evidence" value="ECO:0007669"/>
    <property type="project" value="InterPro"/>
</dbReference>
<dbReference type="Gene3D" id="2.60.200.30">
    <property type="entry name" value="Probable inorganic polyphosphate/atp-NAD kinase, domain 2"/>
    <property type="match status" value="1"/>
</dbReference>
<dbReference type="PANTHER" id="PTHR20275:SF0">
    <property type="entry name" value="NAD KINASE"/>
    <property type="match status" value="1"/>
</dbReference>
<protein>
    <recommendedName>
        <fullName evidence="2">NAD(+) kinase</fullName>
    </recommendedName>
</protein>
<proteinExistence type="predicted"/>
<comment type="caution">
    <text evidence="1">The sequence shown here is derived from an EMBL/GenBank/DDBJ whole genome shotgun (WGS) entry which is preliminary data.</text>
</comment>
<dbReference type="InterPro" id="IPR017437">
    <property type="entry name" value="ATP-NAD_kinase_PpnK-typ_C"/>
</dbReference>
<dbReference type="Pfam" id="PF20143">
    <property type="entry name" value="NAD_kinase_C"/>
    <property type="match status" value="1"/>
</dbReference>
<dbReference type="EMBL" id="BARV01010235">
    <property type="protein sequence ID" value="GAI09710.1"/>
    <property type="molecule type" value="Genomic_DNA"/>
</dbReference>
<dbReference type="PANTHER" id="PTHR20275">
    <property type="entry name" value="NAD KINASE"/>
    <property type="match status" value="1"/>
</dbReference>
<sequence length="135" mass="14480">MDGQSIAGCVSDGLIIATPTGSTAYNLSAAGPILSANMEAMVITPICPHSFSFRPIVINADSKVEVFGVSVNEGTTVSIDGQISCKLSIDDVVRVERNKGVFLVVNNPLRTQWDTLATKLSWAEKPKYKKNPILQ</sequence>